<keyword evidence="3" id="KW-1185">Reference proteome</keyword>
<dbReference type="PANTHER" id="PTHR36774">
    <property type="entry name" value="INSULIN-INDUCED PROTEIN"/>
    <property type="match status" value="1"/>
</dbReference>
<dbReference type="Proteomes" id="UP001230188">
    <property type="component" value="Unassembled WGS sequence"/>
</dbReference>
<dbReference type="EMBL" id="JAQMWT010000390">
    <property type="protein sequence ID" value="KAJ8602090.1"/>
    <property type="molecule type" value="Genomic_DNA"/>
</dbReference>
<comment type="caution">
    <text evidence="2">The sequence shown here is derived from an EMBL/GenBank/DDBJ whole genome shotgun (WGS) entry which is preliminary data.</text>
</comment>
<protein>
    <submittedName>
        <fullName evidence="2">Uncharacterized protein</fullName>
    </submittedName>
</protein>
<keyword evidence="1" id="KW-0812">Transmembrane</keyword>
<evidence type="ECO:0000313" key="2">
    <source>
        <dbReference type="EMBL" id="KAJ8602090.1"/>
    </source>
</evidence>
<proteinExistence type="predicted"/>
<dbReference type="AlphaFoldDB" id="A0AAD7UC80"/>
<evidence type="ECO:0000313" key="3">
    <source>
        <dbReference type="Proteomes" id="UP001230188"/>
    </source>
</evidence>
<gene>
    <name evidence="2" type="ORF">CTAYLR_001645</name>
</gene>
<accession>A0AAD7UC80</accession>
<reference evidence="2" key="1">
    <citation type="submission" date="2023-01" db="EMBL/GenBank/DDBJ databases">
        <title>Metagenome sequencing of chrysophaentin producing Chrysophaeum taylorii.</title>
        <authorList>
            <person name="Davison J."/>
            <person name="Bewley C."/>
        </authorList>
    </citation>
    <scope>NUCLEOTIDE SEQUENCE</scope>
    <source>
        <strain evidence="2">NIES-1699</strain>
    </source>
</reference>
<name>A0AAD7UC80_9STRA</name>
<evidence type="ECO:0000256" key="1">
    <source>
        <dbReference type="SAM" id="Phobius"/>
    </source>
</evidence>
<organism evidence="2 3">
    <name type="scientific">Chrysophaeum taylorii</name>
    <dbReference type="NCBI Taxonomy" id="2483200"/>
    <lineage>
        <taxon>Eukaryota</taxon>
        <taxon>Sar</taxon>
        <taxon>Stramenopiles</taxon>
        <taxon>Ochrophyta</taxon>
        <taxon>Pelagophyceae</taxon>
        <taxon>Pelagomonadales</taxon>
        <taxon>Pelagomonadaceae</taxon>
        <taxon>Chrysophaeum</taxon>
    </lineage>
</organism>
<dbReference type="PANTHER" id="PTHR36774:SF1">
    <property type="entry name" value="INSULIN-INDUCED PROTEIN"/>
    <property type="match status" value="1"/>
</dbReference>
<feature type="transmembrane region" description="Helical" evidence="1">
    <location>
        <begin position="77"/>
        <end position="103"/>
    </location>
</feature>
<sequence length="192" mass="20327">MQLRVAVPQALAGAALGPVLDNFHNQFGVLAYDAYQIEVGPVRSALWVPPLFAAASVIIGAIALTDDQDATPNPAPAIALFVALYWLSGYLAATAPTLTWLLWPLAIALWRACDPCAATLLASVATAVAGPAVEIWLTGAGGLFEEPFGHLYHYTHPDFCGVDSWVPAVYFAGGTPVGLLARYFNASSQRIF</sequence>
<keyword evidence="1" id="KW-0472">Membrane</keyword>
<keyword evidence="1" id="KW-1133">Transmembrane helix</keyword>
<feature type="transmembrane region" description="Helical" evidence="1">
    <location>
        <begin position="45"/>
        <end position="65"/>
    </location>
</feature>